<keyword evidence="4" id="KW-1185">Reference proteome</keyword>
<comment type="caution">
    <text evidence="3">The sequence shown here is derived from an EMBL/GenBank/DDBJ whole genome shotgun (WGS) entry which is preliminary data.</text>
</comment>
<evidence type="ECO:0000313" key="3">
    <source>
        <dbReference type="EMBL" id="RIA82045.1"/>
    </source>
</evidence>
<evidence type="ECO:0000256" key="1">
    <source>
        <dbReference type="PROSITE-ProRule" id="PRU00175"/>
    </source>
</evidence>
<dbReference type="SUPFAM" id="SSF57850">
    <property type="entry name" value="RING/U-box"/>
    <property type="match status" value="1"/>
</dbReference>
<dbReference type="EMBL" id="QKYT01000710">
    <property type="protein sequence ID" value="RIA82045.1"/>
    <property type="molecule type" value="Genomic_DNA"/>
</dbReference>
<accession>A0A397SCL2</accession>
<dbReference type="STRING" id="658196.A0A397SCL2"/>
<keyword evidence="1" id="KW-0862">Zinc</keyword>
<proteinExistence type="predicted"/>
<organism evidence="3 4">
    <name type="scientific">Glomus cerebriforme</name>
    <dbReference type="NCBI Taxonomy" id="658196"/>
    <lineage>
        <taxon>Eukaryota</taxon>
        <taxon>Fungi</taxon>
        <taxon>Fungi incertae sedis</taxon>
        <taxon>Mucoromycota</taxon>
        <taxon>Glomeromycotina</taxon>
        <taxon>Glomeromycetes</taxon>
        <taxon>Glomerales</taxon>
        <taxon>Glomeraceae</taxon>
        <taxon>Glomus</taxon>
    </lineage>
</organism>
<name>A0A397SCL2_9GLOM</name>
<evidence type="ECO:0000259" key="2">
    <source>
        <dbReference type="PROSITE" id="PS50089"/>
    </source>
</evidence>
<dbReference type="InterPro" id="IPR001841">
    <property type="entry name" value="Znf_RING"/>
</dbReference>
<dbReference type="OrthoDB" id="2430292at2759"/>
<evidence type="ECO:0000313" key="4">
    <source>
        <dbReference type="Proteomes" id="UP000265703"/>
    </source>
</evidence>
<dbReference type="GO" id="GO:0008270">
    <property type="term" value="F:zinc ion binding"/>
    <property type="evidence" value="ECO:0007669"/>
    <property type="project" value="UniProtKB-KW"/>
</dbReference>
<sequence>MESVAKFLLYSLKFIPQNIIEKVKNQEPDPCYFCKEPILLQVFNKNLALTLLPCGHIHHYKCIKNNTRCPFPSCTEIIENTGTTFINTQAQVMERLKELNSNLVLGNETINIIANKYGVYPNQFPSNISRLRKLTGPEIDEFLEFYDLPKDGFVKDRRKRLANYIGIQNI</sequence>
<keyword evidence="1" id="KW-0863">Zinc-finger</keyword>
<reference evidence="3 4" key="1">
    <citation type="submission" date="2018-06" db="EMBL/GenBank/DDBJ databases">
        <title>Comparative genomics reveals the genomic features of Rhizophagus irregularis, R. cerebriforme, R. diaphanum and Gigaspora rosea, and their symbiotic lifestyle signature.</title>
        <authorList>
            <person name="Morin E."/>
            <person name="San Clemente H."/>
            <person name="Chen E.C.H."/>
            <person name="De La Providencia I."/>
            <person name="Hainaut M."/>
            <person name="Kuo A."/>
            <person name="Kohler A."/>
            <person name="Murat C."/>
            <person name="Tang N."/>
            <person name="Roy S."/>
            <person name="Loubradou J."/>
            <person name="Henrissat B."/>
            <person name="Grigoriev I.V."/>
            <person name="Corradi N."/>
            <person name="Roux C."/>
            <person name="Martin F.M."/>
        </authorList>
    </citation>
    <scope>NUCLEOTIDE SEQUENCE [LARGE SCALE GENOMIC DNA]</scope>
    <source>
        <strain evidence="3 4">DAOM 227022</strain>
    </source>
</reference>
<dbReference type="AlphaFoldDB" id="A0A397SCL2"/>
<keyword evidence="1" id="KW-0479">Metal-binding</keyword>
<dbReference type="PROSITE" id="PS50089">
    <property type="entry name" value="ZF_RING_2"/>
    <property type="match status" value="1"/>
</dbReference>
<feature type="domain" description="RING-type" evidence="2">
    <location>
        <begin position="31"/>
        <end position="70"/>
    </location>
</feature>
<protein>
    <recommendedName>
        <fullName evidence="2">RING-type domain-containing protein</fullName>
    </recommendedName>
</protein>
<gene>
    <name evidence="3" type="ORF">C1645_789137</name>
</gene>
<dbReference type="Proteomes" id="UP000265703">
    <property type="component" value="Unassembled WGS sequence"/>
</dbReference>